<protein>
    <recommendedName>
        <fullName evidence="3">Thioredoxin domain-containing protein</fullName>
    </recommendedName>
</protein>
<dbReference type="SUPFAM" id="SSF52833">
    <property type="entry name" value="Thioredoxin-like"/>
    <property type="match status" value="1"/>
</dbReference>
<dbReference type="OrthoDB" id="1699782at2759"/>
<dbReference type="EMBL" id="DS113897">
    <property type="protein sequence ID" value="EAX93692.1"/>
    <property type="molecule type" value="Genomic_DNA"/>
</dbReference>
<gene>
    <name evidence="1" type="ORF">TVAG_473610</name>
</gene>
<organism evidence="1 2">
    <name type="scientific">Trichomonas vaginalis (strain ATCC PRA-98 / G3)</name>
    <dbReference type="NCBI Taxonomy" id="412133"/>
    <lineage>
        <taxon>Eukaryota</taxon>
        <taxon>Metamonada</taxon>
        <taxon>Parabasalia</taxon>
        <taxon>Trichomonadida</taxon>
        <taxon>Trichomonadidae</taxon>
        <taxon>Trichomonas</taxon>
    </lineage>
</organism>
<dbReference type="VEuPathDB" id="TrichDB:TVAGG3_0189000"/>
<sequence length="423" mass="48897">MKDEEVKKLCADNKMVVVYRCSQYNTASFQPFMESQSLFDSSIKFVVVFDNCLPTLEFYSFNNLLVTYSPVFGEQIMLSCMNLALKSNITELKTRNEVLSYFGQTDFTIVGPLSDSTKIIDLAFSHTSYKSFCGYVFATDIVLESFGLNKGQYGVYHKIDDEIISFDASNESINNVFKPKFDFLTFDQMKNSSKLIFLLLRENIHRNHTEFMADLSEKYYQFEYSFAQGDDITKIGQFTHLYPPFTYNARILILNISGGYFFNSEDFIGDDIRNQYFEIKKWEVTAEKFIEAVISKNATKTYKSEYAPRTFGSSLTKVVGTTYKEFLNTSISDVIMYYAKDNQVCRRLFDYYVAFANKIGKKCKIGFIDVEQNAVEGGLHVSESDAPKVAYFKMGRNDPVLMNEEINIENLMKFYNDQKYDEL</sequence>
<name>A2FN21_TRIV3</name>
<dbReference type="GO" id="GO:0034976">
    <property type="term" value="P:response to endoplasmic reticulum stress"/>
    <property type="evidence" value="ECO:0000318"/>
    <property type="project" value="GO_Central"/>
</dbReference>
<evidence type="ECO:0000313" key="1">
    <source>
        <dbReference type="EMBL" id="EAX93692.1"/>
    </source>
</evidence>
<evidence type="ECO:0000313" key="2">
    <source>
        <dbReference type="Proteomes" id="UP000001542"/>
    </source>
</evidence>
<dbReference type="VEuPathDB" id="TrichDB:TVAG_473610"/>
<reference evidence="1" key="2">
    <citation type="journal article" date="2007" name="Science">
        <title>Draft genome sequence of the sexually transmitted pathogen Trichomonas vaginalis.</title>
        <authorList>
            <person name="Carlton J.M."/>
            <person name="Hirt R.P."/>
            <person name="Silva J.C."/>
            <person name="Delcher A.L."/>
            <person name="Schatz M."/>
            <person name="Zhao Q."/>
            <person name="Wortman J.R."/>
            <person name="Bidwell S.L."/>
            <person name="Alsmark U.C.M."/>
            <person name="Besteiro S."/>
            <person name="Sicheritz-Ponten T."/>
            <person name="Noel C.J."/>
            <person name="Dacks J.B."/>
            <person name="Foster P.G."/>
            <person name="Simillion C."/>
            <person name="Van de Peer Y."/>
            <person name="Miranda-Saavedra D."/>
            <person name="Barton G.J."/>
            <person name="Westrop G.D."/>
            <person name="Mueller S."/>
            <person name="Dessi D."/>
            <person name="Fiori P.L."/>
            <person name="Ren Q."/>
            <person name="Paulsen I."/>
            <person name="Zhang H."/>
            <person name="Bastida-Corcuera F.D."/>
            <person name="Simoes-Barbosa A."/>
            <person name="Brown M.T."/>
            <person name="Hayes R.D."/>
            <person name="Mukherjee M."/>
            <person name="Okumura C.Y."/>
            <person name="Schneider R."/>
            <person name="Smith A.J."/>
            <person name="Vanacova S."/>
            <person name="Villalvazo M."/>
            <person name="Haas B.J."/>
            <person name="Pertea M."/>
            <person name="Feldblyum T.V."/>
            <person name="Utterback T.R."/>
            <person name="Shu C.L."/>
            <person name="Osoegawa K."/>
            <person name="de Jong P.J."/>
            <person name="Hrdy I."/>
            <person name="Horvathova L."/>
            <person name="Zubacova Z."/>
            <person name="Dolezal P."/>
            <person name="Malik S.B."/>
            <person name="Logsdon J.M. Jr."/>
            <person name="Henze K."/>
            <person name="Gupta A."/>
            <person name="Wang C.C."/>
            <person name="Dunne R.L."/>
            <person name="Upcroft J.A."/>
            <person name="Upcroft P."/>
            <person name="White O."/>
            <person name="Salzberg S.L."/>
            <person name="Tang P."/>
            <person name="Chiu C.-H."/>
            <person name="Lee Y.-S."/>
            <person name="Embley T.M."/>
            <person name="Coombs G.H."/>
            <person name="Mottram J.C."/>
            <person name="Tachezy J."/>
            <person name="Fraser-Liggett C.M."/>
            <person name="Johnson P.J."/>
        </authorList>
    </citation>
    <scope>NUCLEOTIDE SEQUENCE [LARGE SCALE GENOMIC DNA]</scope>
    <source>
        <strain evidence="1">G3</strain>
    </source>
</reference>
<dbReference type="InterPro" id="IPR036249">
    <property type="entry name" value="Thioredoxin-like_sf"/>
</dbReference>
<dbReference type="GO" id="GO:0006457">
    <property type="term" value="P:protein folding"/>
    <property type="evidence" value="ECO:0000318"/>
    <property type="project" value="GO_Central"/>
</dbReference>
<dbReference type="KEGG" id="tva:4751415"/>
<keyword evidence="2" id="KW-1185">Reference proteome</keyword>
<dbReference type="InParanoid" id="A2FN21"/>
<dbReference type="Gene3D" id="3.40.30.10">
    <property type="entry name" value="Glutaredoxin"/>
    <property type="match status" value="1"/>
</dbReference>
<proteinExistence type="predicted"/>
<dbReference type="GO" id="GO:0003756">
    <property type="term" value="F:protein disulfide isomerase activity"/>
    <property type="evidence" value="ECO:0000318"/>
    <property type="project" value="GO_Central"/>
</dbReference>
<evidence type="ECO:0008006" key="3">
    <source>
        <dbReference type="Google" id="ProtNLM"/>
    </source>
</evidence>
<accession>A2FN21</accession>
<reference evidence="1" key="1">
    <citation type="submission" date="2006-10" db="EMBL/GenBank/DDBJ databases">
        <authorList>
            <person name="Amadeo P."/>
            <person name="Zhao Q."/>
            <person name="Wortman J."/>
            <person name="Fraser-Liggett C."/>
            <person name="Carlton J."/>
        </authorList>
    </citation>
    <scope>NUCLEOTIDE SEQUENCE</scope>
    <source>
        <strain evidence="1">G3</strain>
    </source>
</reference>
<dbReference type="Proteomes" id="UP000001542">
    <property type="component" value="Unassembled WGS sequence"/>
</dbReference>
<dbReference type="GO" id="GO:0005783">
    <property type="term" value="C:endoplasmic reticulum"/>
    <property type="evidence" value="ECO:0000318"/>
    <property type="project" value="GO_Central"/>
</dbReference>
<dbReference type="RefSeq" id="XP_001306622.1">
    <property type="nucleotide sequence ID" value="XM_001306621.1"/>
</dbReference>
<dbReference type="AlphaFoldDB" id="A2FN21"/>
<dbReference type="SMR" id="A2FN21"/>